<dbReference type="EMBL" id="JAPAAF010000023">
    <property type="protein sequence ID" value="MCW0483842.1"/>
    <property type="molecule type" value="Genomic_DNA"/>
</dbReference>
<dbReference type="Pfam" id="PF00117">
    <property type="entry name" value="GATase"/>
    <property type="match status" value="1"/>
</dbReference>
<gene>
    <name evidence="2" type="ORF">N2K84_13955</name>
</gene>
<keyword evidence="3" id="KW-1185">Reference proteome</keyword>
<dbReference type="InterPro" id="IPR044992">
    <property type="entry name" value="ChyE-like"/>
</dbReference>
<protein>
    <submittedName>
        <fullName evidence="2">Type 1 glutamine amidotransferase</fullName>
    </submittedName>
</protein>
<name>A0AA42CAJ3_9BACT</name>
<dbReference type="InterPro" id="IPR029062">
    <property type="entry name" value="Class_I_gatase-like"/>
</dbReference>
<organism evidence="2 3">
    <name type="scientific">Gaoshiqia sediminis</name>
    <dbReference type="NCBI Taxonomy" id="2986998"/>
    <lineage>
        <taxon>Bacteria</taxon>
        <taxon>Pseudomonadati</taxon>
        <taxon>Bacteroidota</taxon>
        <taxon>Bacteroidia</taxon>
        <taxon>Marinilabiliales</taxon>
        <taxon>Prolixibacteraceae</taxon>
        <taxon>Gaoshiqia</taxon>
    </lineage>
</organism>
<comment type="caution">
    <text evidence="2">The sequence shown here is derived from an EMBL/GenBank/DDBJ whole genome shotgun (WGS) entry which is preliminary data.</text>
</comment>
<reference evidence="2" key="1">
    <citation type="submission" date="2022-10" db="EMBL/GenBank/DDBJ databases">
        <title>Gaoshiqiia sediminis gen. nov., sp. nov., isolated from coastal sediment.</title>
        <authorList>
            <person name="Yu W.X."/>
            <person name="Mu D.S."/>
            <person name="Du J.Z."/>
            <person name="Liang Y.Q."/>
        </authorList>
    </citation>
    <scope>NUCLEOTIDE SEQUENCE</scope>
    <source>
        <strain evidence="2">A06</strain>
    </source>
</reference>
<dbReference type="GO" id="GO:0005829">
    <property type="term" value="C:cytosol"/>
    <property type="evidence" value="ECO:0007669"/>
    <property type="project" value="TreeGrafter"/>
</dbReference>
<dbReference type="CDD" id="cd01741">
    <property type="entry name" value="GATase1_1"/>
    <property type="match status" value="1"/>
</dbReference>
<feature type="domain" description="Glutamine amidotransferase" evidence="1">
    <location>
        <begin position="46"/>
        <end position="185"/>
    </location>
</feature>
<dbReference type="PANTHER" id="PTHR42695">
    <property type="entry name" value="GLUTAMINE AMIDOTRANSFERASE YLR126C-RELATED"/>
    <property type="match status" value="1"/>
</dbReference>
<evidence type="ECO:0000313" key="2">
    <source>
        <dbReference type="EMBL" id="MCW0483842.1"/>
    </source>
</evidence>
<dbReference type="Proteomes" id="UP001163821">
    <property type="component" value="Unassembled WGS sequence"/>
</dbReference>
<dbReference type="RefSeq" id="WP_282592435.1">
    <property type="nucleotide sequence ID" value="NZ_JAPAAF010000023.1"/>
</dbReference>
<dbReference type="FunFam" id="3.40.50.880:FF:000033">
    <property type="entry name" value="Glutamine amidotransferase class-I"/>
    <property type="match status" value="1"/>
</dbReference>
<dbReference type="SUPFAM" id="SSF52317">
    <property type="entry name" value="Class I glutamine amidotransferase-like"/>
    <property type="match status" value="1"/>
</dbReference>
<dbReference type="InterPro" id="IPR017926">
    <property type="entry name" value="GATASE"/>
</dbReference>
<evidence type="ECO:0000259" key="1">
    <source>
        <dbReference type="Pfam" id="PF00117"/>
    </source>
</evidence>
<proteinExistence type="predicted"/>
<accession>A0AA42CAJ3</accession>
<keyword evidence="2" id="KW-0315">Glutamine amidotransferase</keyword>
<dbReference type="Gene3D" id="3.40.50.880">
    <property type="match status" value="1"/>
</dbReference>
<dbReference type="PANTHER" id="PTHR42695:SF5">
    <property type="entry name" value="GLUTAMINE AMIDOTRANSFERASE YLR126C-RELATED"/>
    <property type="match status" value="1"/>
</dbReference>
<sequence>MKTLRIHYFQHVPFEGLGCIGDWVNRQGHQLGCTRFYEGGLLPQLDELDWLIVMGGPMGIYDEAIYPWLSGEKEFIRQAIAANKVVLGICLGAQLIADALDAKVGPGNNKEIGWFPVRKTADGNKSELLHNMPDQLLAFHWHGDQFDIPANGLRLAESDACPNQILQYGDRVIGLQFHFEATEQTIRAMLHHVGSELNESGPFIQQEADILNGLKNSKSGNRVMFGLLDRLSEL</sequence>
<dbReference type="PROSITE" id="PS51273">
    <property type="entry name" value="GATASE_TYPE_1"/>
    <property type="match status" value="1"/>
</dbReference>
<dbReference type="AlphaFoldDB" id="A0AA42CAJ3"/>
<evidence type="ECO:0000313" key="3">
    <source>
        <dbReference type="Proteomes" id="UP001163821"/>
    </source>
</evidence>